<reference evidence="2 4" key="1">
    <citation type="submission" date="2017-11" db="EMBL/GenBank/DDBJ databases">
        <title>Comparitive Functional Genomics of Dry Heat Resistant strains isolated from the Viking Spacecraft.</title>
        <authorList>
            <person name="Seuylemezian A."/>
            <person name="Cooper K."/>
            <person name="Vaishampayan P."/>
        </authorList>
    </citation>
    <scope>NUCLEOTIDE SEQUENCE [LARGE SCALE GENOMIC DNA]</scope>
    <source>
        <strain evidence="2 4">M4.6</strain>
    </source>
</reference>
<dbReference type="EMBL" id="PGVD01000050">
    <property type="protein sequence ID" value="PLR94077.1"/>
    <property type="molecule type" value="Genomic_DNA"/>
</dbReference>
<dbReference type="Proteomes" id="UP000235114">
    <property type="component" value="Unassembled WGS sequence"/>
</dbReference>
<dbReference type="Proteomes" id="UP000234951">
    <property type="component" value="Unassembled WGS sequence"/>
</dbReference>
<comment type="caution">
    <text evidence="2">The sequence shown here is derived from an EMBL/GenBank/DDBJ whole genome shotgun (WGS) entry which is preliminary data.</text>
</comment>
<evidence type="ECO:0008006" key="6">
    <source>
        <dbReference type="Google" id="ProtNLM"/>
    </source>
</evidence>
<dbReference type="OrthoDB" id="2112831at2"/>
<accession>A0A2N5GMN2</accession>
<keyword evidence="5" id="KW-1185">Reference proteome</keyword>
<dbReference type="Pfam" id="PF20074">
    <property type="entry name" value="DUF6470"/>
    <property type="match status" value="1"/>
</dbReference>
<reference evidence="3 5" key="2">
    <citation type="submission" date="2017-12" db="EMBL/GenBank/DDBJ databases">
        <title>Comparative Functional Genomics of Dry Heat Resistant strains isolated from the Viking Spacecraft.</title>
        <authorList>
            <person name="Seuylemezian A."/>
            <person name="Cooper K."/>
            <person name="Vaishampayan P."/>
        </authorList>
    </citation>
    <scope>NUCLEOTIDE SEQUENCE [LARGE SCALE GENOMIC DNA]</scope>
    <source>
        <strain evidence="3 5">ATCC 29669</strain>
    </source>
</reference>
<dbReference type="EMBL" id="PGVA01000023">
    <property type="protein sequence ID" value="PLR83159.1"/>
    <property type="molecule type" value="Genomic_DNA"/>
</dbReference>
<evidence type="ECO:0000313" key="4">
    <source>
        <dbReference type="Proteomes" id="UP000234951"/>
    </source>
</evidence>
<evidence type="ECO:0000313" key="5">
    <source>
        <dbReference type="Proteomes" id="UP000235114"/>
    </source>
</evidence>
<organism evidence="2 4">
    <name type="scientific">Bacillus canaveralius</name>
    <dbReference type="NCBI Taxonomy" id="1403243"/>
    <lineage>
        <taxon>Bacteria</taxon>
        <taxon>Bacillati</taxon>
        <taxon>Bacillota</taxon>
        <taxon>Bacilli</taxon>
        <taxon>Bacillales</taxon>
        <taxon>Bacillaceae</taxon>
        <taxon>Bacillus</taxon>
    </lineage>
</organism>
<dbReference type="AlphaFoldDB" id="A0A2N5GMN2"/>
<gene>
    <name evidence="2" type="ORF">CU635_09760</name>
    <name evidence="3" type="ORF">CVD25_16685</name>
</gene>
<evidence type="ECO:0000313" key="2">
    <source>
        <dbReference type="EMBL" id="PLR83159.1"/>
    </source>
</evidence>
<dbReference type="InterPro" id="IPR045527">
    <property type="entry name" value="DUF6470"/>
</dbReference>
<evidence type="ECO:0000256" key="1">
    <source>
        <dbReference type="SAM" id="MobiDB-lite"/>
    </source>
</evidence>
<dbReference type="RefSeq" id="WP_101577181.1">
    <property type="nucleotide sequence ID" value="NZ_PGVA01000023.1"/>
</dbReference>
<protein>
    <recommendedName>
        <fullName evidence="6">YviE</fullName>
    </recommendedName>
</protein>
<feature type="region of interest" description="Disordered" evidence="1">
    <location>
        <begin position="1"/>
        <end position="25"/>
    </location>
</feature>
<evidence type="ECO:0000313" key="3">
    <source>
        <dbReference type="EMBL" id="PLR94077.1"/>
    </source>
</evidence>
<sequence length="183" mass="20792">MRVPQIQIESQAGRVGLNTQKPTQRIDQPPADMIIEQPPAELFINRQPSRLTIDQTLARENLDLKSYRRRTQDNAMLGVQGIKNYVQKTVRDGNELMRIENGGDPIAAQAKRALIDETTFSTGDTPAQFSVKVEYTPAKVHVEWERHEPVMEVQINKPVHAYIPGATDVYMRQNPSLKIDFTI</sequence>
<name>A0A2N5GMN2_9BACI</name>
<proteinExistence type="predicted"/>